<keyword evidence="2" id="KW-1185">Reference proteome</keyword>
<evidence type="ECO:0000313" key="1">
    <source>
        <dbReference type="EMBL" id="KAH6883601.1"/>
    </source>
</evidence>
<name>A0A9P8VY40_9HYPO</name>
<proteinExistence type="predicted"/>
<protein>
    <submittedName>
        <fullName evidence="1">Uncharacterized protein</fullName>
    </submittedName>
</protein>
<dbReference type="AlphaFoldDB" id="A0A9P8VY40"/>
<sequence>MTKLEPRFRILIIQIGFPGQAYKFRQDRINHLNFPCCHIQNHLIAQLSMNNVSPSSSPSLKKRDRGNENFARATQRLMKRCNQMSRRYETDVYVVLRRKNRHYDYNSTTDPSFPTPIAEIRLMQNSFSVGEQHWSKRKKTKNSDLEWVVVKSNWFFWAAGAVGPWLGFVGKGRAARPGTDPAAKEPRKCSAIQQYEQTMACEHKMSVSKTPWATPRTSKTIASLKMKRPRRAFHTAPVN</sequence>
<dbReference type="OrthoDB" id="5096914at2759"/>
<organism evidence="1 2">
    <name type="scientific">Thelonectria olida</name>
    <dbReference type="NCBI Taxonomy" id="1576542"/>
    <lineage>
        <taxon>Eukaryota</taxon>
        <taxon>Fungi</taxon>
        <taxon>Dikarya</taxon>
        <taxon>Ascomycota</taxon>
        <taxon>Pezizomycotina</taxon>
        <taxon>Sordariomycetes</taxon>
        <taxon>Hypocreomycetidae</taxon>
        <taxon>Hypocreales</taxon>
        <taxon>Nectriaceae</taxon>
        <taxon>Thelonectria</taxon>
    </lineage>
</organism>
<evidence type="ECO:0000313" key="2">
    <source>
        <dbReference type="Proteomes" id="UP000777438"/>
    </source>
</evidence>
<dbReference type="Proteomes" id="UP000777438">
    <property type="component" value="Unassembled WGS sequence"/>
</dbReference>
<dbReference type="EMBL" id="JAGPYM010000023">
    <property type="protein sequence ID" value="KAH6883601.1"/>
    <property type="molecule type" value="Genomic_DNA"/>
</dbReference>
<reference evidence="1 2" key="1">
    <citation type="journal article" date="2021" name="Nat. Commun.">
        <title>Genetic determinants of endophytism in the Arabidopsis root mycobiome.</title>
        <authorList>
            <person name="Mesny F."/>
            <person name="Miyauchi S."/>
            <person name="Thiergart T."/>
            <person name="Pickel B."/>
            <person name="Atanasova L."/>
            <person name="Karlsson M."/>
            <person name="Huettel B."/>
            <person name="Barry K.W."/>
            <person name="Haridas S."/>
            <person name="Chen C."/>
            <person name="Bauer D."/>
            <person name="Andreopoulos W."/>
            <person name="Pangilinan J."/>
            <person name="LaButti K."/>
            <person name="Riley R."/>
            <person name="Lipzen A."/>
            <person name="Clum A."/>
            <person name="Drula E."/>
            <person name="Henrissat B."/>
            <person name="Kohler A."/>
            <person name="Grigoriev I.V."/>
            <person name="Martin F.M."/>
            <person name="Hacquard S."/>
        </authorList>
    </citation>
    <scope>NUCLEOTIDE SEQUENCE [LARGE SCALE GENOMIC DNA]</scope>
    <source>
        <strain evidence="1 2">MPI-CAGE-CH-0241</strain>
    </source>
</reference>
<comment type="caution">
    <text evidence="1">The sequence shown here is derived from an EMBL/GenBank/DDBJ whole genome shotgun (WGS) entry which is preliminary data.</text>
</comment>
<gene>
    <name evidence="1" type="ORF">B0T10DRAFT_463520</name>
</gene>
<accession>A0A9P8VY40</accession>